<evidence type="ECO:0000256" key="6">
    <source>
        <dbReference type="ARBA" id="ARBA00022737"/>
    </source>
</evidence>
<feature type="domain" description="EGF-like" evidence="10">
    <location>
        <begin position="346"/>
        <end position="382"/>
    </location>
</feature>
<organism evidence="11 12">
    <name type="scientific">Acanthaster planci</name>
    <name type="common">Crown-of-thorns starfish</name>
    <dbReference type="NCBI Taxonomy" id="133434"/>
    <lineage>
        <taxon>Eukaryota</taxon>
        <taxon>Metazoa</taxon>
        <taxon>Echinodermata</taxon>
        <taxon>Eleutherozoa</taxon>
        <taxon>Asterozoa</taxon>
        <taxon>Asteroidea</taxon>
        <taxon>Valvatacea</taxon>
        <taxon>Valvatida</taxon>
        <taxon>Acanthasteridae</taxon>
        <taxon>Acanthaster</taxon>
    </lineage>
</organism>
<evidence type="ECO:0000256" key="5">
    <source>
        <dbReference type="ARBA" id="ARBA00022729"/>
    </source>
</evidence>
<feature type="domain" description="EGF-like" evidence="10">
    <location>
        <begin position="492"/>
        <end position="528"/>
    </location>
</feature>
<dbReference type="InterPro" id="IPR000742">
    <property type="entry name" value="EGF"/>
</dbReference>
<dbReference type="SUPFAM" id="SSF57196">
    <property type="entry name" value="EGF/Laminin"/>
    <property type="match status" value="9"/>
</dbReference>
<evidence type="ECO:0000256" key="8">
    <source>
        <dbReference type="ARBA" id="ARBA00023180"/>
    </source>
</evidence>
<dbReference type="SMART" id="SM00181">
    <property type="entry name" value="EGF"/>
    <property type="match status" value="12"/>
</dbReference>
<feature type="domain" description="EGF-like" evidence="10">
    <location>
        <begin position="232"/>
        <end position="268"/>
    </location>
</feature>
<feature type="disulfide bond" evidence="9">
    <location>
        <begin position="296"/>
        <end position="305"/>
    </location>
</feature>
<feature type="domain" description="EGF-like" evidence="10">
    <location>
        <begin position="453"/>
        <end position="490"/>
    </location>
</feature>
<feature type="domain" description="EGF-like" evidence="10">
    <location>
        <begin position="270"/>
        <end position="306"/>
    </location>
</feature>
<feature type="disulfide bond" evidence="9">
    <location>
        <begin position="410"/>
        <end position="419"/>
    </location>
</feature>
<evidence type="ECO:0000256" key="2">
    <source>
        <dbReference type="ARBA" id="ARBA00022525"/>
    </source>
</evidence>
<keyword evidence="11" id="KW-1185">Reference proteome</keyword>
<comment type="subcellular location">
    <subcellularLocation>
        <location evidence="1">Secreted</location>
        <location evidence="1">Extracellular space</location>
        <location evidence="1">Extracellular matrix</location>
    </subcellularLocation>
</comment>
<feature type="disulfide bond" evidence="9">
    <location>
        <begin position="518"/>
        <end position="527"/>
    </location>
</feature>
<dbReference type="SMART" id="SM00179">
    <property type="entry name" value="EGF_CA"/>
    <property type="match status" value="11"/>
</dbReference>
<feature type="disulfide bond" evidence="9">
    <location>
        <begin position="684"/>
        <end position="693"/>
    </location>
</feature>
<dbReference type="SUPFAM" id="SSF57184">
    <property type="entry name" value="Growth factor receptor domain"/>
    <property type="match status" value="3"/>
</dbReference>
<dbReference type="InterPro" id="IPR009030">
    <property type="entry name" value="Growth_fac_rcpt_cys_sf"/>
</dbReference>
<feature type="domain" description="EGF-like" evidence="10">
    <location>
        <begin position="530"/>
        <end position="566"/>
    </location>
</feature>
<dbReference type="Proteomes" id="UP000694845">
    <property type="component" value="Unplaced"/>
</dbReference>
<dbReference type="PROSITE" id="PS01186">
    <property type="entry name" value="EGF_2"/>
    <property type="match status" value="10"/>
</dbReference>
<dbReference type="Gene3D" id="2.60.120.200">
    <property type="match status" value="1"/>
</dbReference>
<dbReference type="SMART" id="SM01411">
    <property type="entry name" value="Ephrin_rec_like"/>
    <property type="match status" value="3"/>
</dbReference>
<dbReference type="InterPro" id="IPR013320">
    <property type="entry name" value="ConA-like_dom_sf"/>
</dbReference>
<dbReference type="Gene3D" id="2.10.50.10">
    <property type="entry name" value="Tumor Necrosis Factor Receptor, subunit A, domain 2"/>
    <property type="match status" value="2"/>
</dbReference>
<feature type="disulfide bond" evidence="9">
    <location>
        <begin position="594"/>
        <end position="603"/>
    </location>
</feature>
<keyword evidence="3" id="KW-0272">Extracellular matrix</keyword>
<dbReference type="RefSeq" id="XP_022105684.1">
    <property type="nucleotide sequence ID" value="XM_022249992.1"/>
</dbReference>
<protein>
    <submittedName>
        <fullName evidence="12">Fibropellin-1-like isoform X1</fullName>
    </submittedName>
</protein>
<dbReference type="FunFam" id="2.10.25.10:FF:000004">
    <property type="entry name" value="Neurogenic locus notch 1"/>
    <property type="match status" value="2"/>
</dbReference>
<dbReference type="InterPro" id="IPR018097">
    <property type="entry name" value="EGF_Ca-bd_CS"/>
</dbReference>
<feature type="domain" description="EGF-like" evidence="10">
    <location>
        <begin position="384"/>
        <end position="420"/>
    </location>
</feature>
<dbReference type="FunFam" id="2.10.25.10:FF:000045">
    <property type="entry name" value="Slit guidance ligand 2"/>
    <property type="match status" value="1"/>
</dbReference>
<dbReference type="FunFam" id="2.10.50.10:FF:000032">
    <property type="entry name" value="Uncharacterized protein, isoform A"/>
    <property type="match status" value="1"/>
</dbReference>
<evidence type="ECO:0000256" key="1">
    <source>
        <dbReference type="ARBA" id="ARBA00004498"/>
    </source>
</evidence>
<dbReference type="PANTHER" id="PTHR24049">
    <property type="entry name" value="CRUMBS FAMILY MEMBER"/>
    <property type="match status" value="1"/>
</dbReference>
<dbReference type="FunFam" id="2.10.25.10:FF:000142">
    <property type="entry name" value="Crumbs cell polarity complex component 2"/>
    <property type="match status" value="1"/>
</dbReference>
<dbReference type="PROSITE" id="PS00022">
    <property type="entry name" value="EGF_1"/>
    <property type="match status" value="11"/>
</dbReference>
<dbReference type="FunFam" id="2.10.25.10:FF:000472">
    <property type="entry name" value="Uncharacterized protein, isoform A"/>
    <property type="match status" value="2"/>
</dbReference>
<dbReference type="InterPro" id="IPR001881">
    <property type="entry name" value="EGF-like_Ca-bd_dom"/>
</dbReference>
<feature type="domain" description="EGF-like" evidence="10">
    <location>
        <begin position="658"/>
        <end position="694"/>
    </location>
</feature>
<dbReference type="Gene3D" id="2.10.25.10">
    <property type="entry name" value="Laminin"/>
    <property type="match status" value="12"/>
</dbReference>
<dbReference type="PANTHER" id="PTHR24049:SF22">
    <property type="entry name" value="DROSOPHILA CRUMBS HOMOLOG"/>
    <property type="match status" value="1"/>
</dbReference>
<dbReference type="PROSITE" id="PS01187">
    <property type="entry name" value="EGF_CA"/>
    <property type="match status" value="3"/>
</dbReference>
<feature type="disulfide bond" evidence="9">
    <location>
        <begin position="258"/>
        <end position="267"/>
    </location>
</feature>
<evidence type="ECO:0000256" key="7">
    <source>
        <dbReference type="ARBA" id="ARBA00023157"/>
    </source>
</evidence>
<dbReference type="FunFam" id="2.10.25.10:FF:000066">
    <property type="entry name" value="FAT atypical cadherin 4"/>
    <property type="match status" value="2"/>
</dbReference>
<keyword evidence="7 9" id="KW-1015">Disulfide bond</keyword>
<feature type="domain" description="EGF-like" evidence="10">
    <location>
        <begin position="568"/>
        <end position="604"/>
    </location>
</feature>
<evidence type="ECO:0000256" key="4">
    <source>
        <dbReference type="ARBA" id="ARBA00022536"/>
    </source>
</evidence>
<feature type="disulfide bond" evidence="9">
    <location>
        <begin position="334"/>
        <end position="343"/>
    </location>
</feature>
<evidence type="ECO:0000313" key="12">
    <source>
        <dbReference type="RefSeq" id="XP_022105684.1"/>
    </source>
</evidence>
<name>A0A8B7ZJH6_ACAPL</name>
<keyword evidence="2" id="KW-0964">Secreted</keyword>
<dbReference type="PRINTS" id="PR00010">
    <property type="entry name" value="EGFBLOOD"/>
</dbReference>
<keyword evidence="5" id="KW-0732">Signal</keyword>
<dbReference type="InterPro" id="IPR013032">
    <property type="entry name" value="EGF-like_CS"/>
</dbReference>
<dbReference type="SUPFAM" id="SSF49899">
    <property type="entry name" value="Concanavalin A-like lectins/glucanases"/>
    <property type="match status" value="1"/>
</dbReference>
<dbReference type="PROSITE" id="PS00010">
    <property type="entry name" value="ASX_HYDROXYL"/>
    <property type="match status" value="9"/>
</dbReference>
<keyword evidence="4 9" id="KW-0245">EGF-like domain</keyword>
<dbReference type="GO" id="GO:0007399">
    <property type="term" value="P:nervous system development"/>
    <property type="evidence" value="ECO:0007669"/>
    <property type="project" value="UniProtKB-ARBA"/>
</dbReference>
<dbReference type="Pfam" id="PF12661">
    <property type="entry name" value="hEGF"/>
    <property type="match status" value="2"/>
</dbReference>
<feature type="disulfide bond" evidence="9">
    <location>
        <begin position="556"/>
        <end position="565"/>
    </location>
</feature>
<dbReference type="GO" id="GO:0005509">
    <property type="term" value="F:calcium ion binding"/>
    <property type="evidence" value="ECO:0007669"/>
    <property type="project" value="InterPro"/>
</dbReference>
<dbReference type="FunFam" id="2.10.50.10:FF:000018">
    <property type="entry name" value="Sushi, von Willebrand factor type A, EGF and pentraxin domain-containing 1"/>
    <property type="match status" value="1"/>
</dbReference>
<dbReference type="InterPro" id="IPR000152">
    <property type="entry name" value="EGF-type_Asp/Asn_hydroxyl_site"/>
</dbReference>
<dbReference type="FunFam" id="2.10.25.10:FF:000143">
    <property type="entry name" value="Protein crumbs 1"/>
    <property type="match status" value="1"/>
</dbReference>
<dbReference type="GeneID" id="110987335"/>
<dbReference type="Pfam" id="PF00008">
    <property type="entry name" value="EGF"/>
    <property type="match status" value="8"/>
</dbReference>
<reference evidence="12" key="1">
    <citation type="submission" date="2025-08" db="UniProtKB">
        <authorList>
            <consortium name="RefSeq"/>
        </authorList>
    </citation>
    <scope>IDENTIFICATION</scope>
</reference>
<dbReference type="AlphaFoldDB" id="A0A8B7ZJH6"/>
<feature type="disulfide bond" evidence="9">
    <location>
        <begin position="372"/>
        <end position="381"/>
    </location>
</feature>
<dbReference type="Pfam" id="PF07699">
    <property type="entry name" value="Ephrin_rec_like"/>
    <property type="match status" value="3"/>
</dbReference>
<dbReference type="InterPro" id="IPR011641">
    <property type="entry name" value="Tyr-kin_ephrin_A/B_rcpt-like"/>
</dbReference>
<feature type="disulfide bond" evidence="9">
    <location>
        <begin position="632"/>
        <end position="641"/>
    </location>
</feature>
<evidence type="ECO:0000256" key="3">
    <source>
        <dbReference type="ARBA" id="ARBA00022530"/>
    </source>
</evidence>
<keyword evidence="8" id="KW-0325">Glycoprotein</keyword>
<feature type="domain" description="EGF-like" evidence="10">
    <location>
        <begin position="308"/>
        <end position="344"/>
    </location>
</feature>
<sequence>MDSQDAVVVTETKVKEQADNLMTAIGNGSLSISSIPDITLEVDTDMMSFGDSKLICQPGYILSNDSFYCTACSSGTWYNQDSEDCDYCPRGSYQEQQAAESCIDCPPGTTTANEGAKNSSSCEEECPAGRFSSNGLVPCFKCLIGQYQSLPGQTSCQPCPSEKTTLSYGAETIDQCLDICPPGSYSETGLAPCLPCARRYYQPNSQKRRCLLCPGRTTTAGTGSTSVEQCGDMEDCVAALCEHQATCVDLIEGYRCDCPPGYQGVHCEEDVNDCVDHRCVNGATCFDRLVGYSCQCGPGFQGKFCEMNIDECASSPCEHEGVCNDHINGYRCQCTSNYHGARCELEINSCSPSPCGNGSTCQVHDGGYRCDCAPGYSGTNCTLDINECSSSPCLNGATCQDRPNGYTCICAVGYEGVRCENGVDWCAESPCHPSSTCLNMGSTFSCVCSLHQSGELCDKTPCQNNATFRASSDNTYRCYCMPGFSGHNCHIDINECASDPCSNGGTCVDRSNAYQCECLPGFAGATCSVDIDECSSNPCGVGNACEDDINGYACICRPGFTGTHCDDHIDYCSPSACQHGATCSNTGVGYQCTCAAGFAGHDCETNVDECASRPCQNGGVCVDLDNGFMCFCLAGFKGQLCEVSISSCSWSGGPCDVDINGCQSQPCQHKALCIDDIDGYQCVCLPGYTGVHCEIELSADFDLVFSSWMPSNLIQVREISGMTSADLSELSLALWFKSSACTSGIVMVKLSSGLATIVEVRNPCSLRVILQGSHAAVGNQWNFCDGRWHNLVLVLKYRTTLEWKLYMDQSPAAKGTVLSVTTSIPSGLALMIGHGADSKTGPHNCQFRLTGLNIWQVALHESKVPDIASNCIPFQPGNAFAWSEMMTLPGANITRTLRAPSMCDNE</sequence>
<evidence type="ECO:0000256" key="9">
    <source>
        <dbReference type="PROSITE-ProRule" id="PRU00076"/>
    </source>
</evidence>
<dbReference type="OrthoDB" id="430340at2759"/>
<gene>
    <name evidence="12" type="primary">LOC110987335</name>
</gene>
<feature type="domain" description="EGF-like" evidence="10">
    <location>
        <begin position="606"/>
        <end position="642"/>
    </location>
</feature>
<feature type="disulfide bond" evidence="9">
    <location>
        <begin position="480"/>
        <end position="489"/>
    </location>
</feature>
<evidence type="ECO:0000313" key="11">
    <source>
        <dbReference type="Proteomes" id="UP000694845"/>
    </source>
</evidence>
<comment type="caution">
    <text evidence="9">Lacks conserved residue(s) required for the propagation of feature annotation.</text>
</comment>
<dbReference type="CDD" id="cd00054">
    <property type="entry name" value="EGF_CA"/>
    <property type="match status" value="10"/>
</dbReference>
<proteinExistence type="predicted"/>
<accession>A0A8B7ZJH6</accession>
<keyword evidence="6" id="KW-0677">Repeat</keyword>
<evidence type="ECO:0000259" key="10">
    <source>
        <dbReference type="PROSITE" id="PS50026"/>
    </source>
</evidence>
<dbReference type="FunFam" id="2.10.25.10:FF:000321">
    <property type="entry name" value="Protein delta homolog 1"/>
    <property type="match status" value="1"/>
</dbReference>
<dbReference type="InterPro" id="IPR051022">
    <property type="entry name" value="Notch_Cell-Fate_Det"/>
</dbReference>
<dbReference type="KEGG" id="aplc:110987335"/>
<dbReference type="PROSITE" id="PS50026">
    <property type="entry name" value="EGF_3"/>
    <property type="match status" value="11"/>
</dbReference>